<feature type="region of interest" description="Disordered" evidence="1">
    <location>
        <begin position="1"/>
        <end position="21"/>
    </location>
</feature>
<keyword evidence="3" id="KW-1185">Reference proteome</keyword>
<proteinExistence type="predicted"/>
<reference evidence="3" key="1">
    <citation type="journal article" date="2017" name="Nature">
        <title>The sunflower genome provides insights into oil metabolism, flowering and Asterid evolution.</title>
        <authorList>
            <person name="Badouin H."/>
            <person name="Gouzy J."/>
            <person name="Grassa C.J."/>
            <person name="Murat F."/>
            <person name="Staton S.E."/>
            <person name="Cottret L."/>
            <person name="Lelandais-Briere C."/>
            <person name="Owens G.L."/>
            <person name="Carrere S."/>
            <person name="Mayjonade B."/>
            <person name="Legrand L."/>
            <person name="Gill N."/>
            <person name="Kane N.C."/>
            <person name="Bowers J.E."/>
            <person name="Hubner S."/>
            <person name="Bellec A."/>
            <person name="Berard A."/>
            <person name="Berges H."/>
            <person name="Blanchet N."/>
            <person name="Boniface M.C."/>
            <person name="Brunel D."/>
            <person name="Catrice O."/>
            <person name="Chaidir N."/>
            <person name="Claudel C."/>
            <person name="Donnadieu C."/>
            <person name="Faraut T."/>
            <person name="Fievet G."/>
            <person name="Helmstetter N."/>
            <person name="King M."/>
            <person name="Knapp S.J."/>
            <person name="Lai Z."/>
            <person name="Le Paslier M.C."/>
            <person name="Lippi Y."/>
            <person name="Lorenzon L."/>
            <person name="Mandel J.R."/>
            <person name="Marage G."/>
            <person name="Marchand G."/>
            <person name="Marquand E."/>
            <person name="Bret-Mestries E."/>
            <person name="Morien E."/>
            <person name="Nambeesan S."/>
            <person name="Nguyen T."/>
            <person name="Pegot-Espagnet P."/>
            <person name="Pouilly N."/>
            <person name="Raftis F."/>
            <person name="Sallet E."/>
            <person name="Schiex T."/>
            <person name="Thomas J."/>
            <person name="Vandecasteele C."/>
            <person name="Vares D."/>
            <person name="Vear F."/>
            <person name="Vautrin S."/>
            <person name="Crespi M."/>
            <person name="Mangin B."/>
            <person name="Burke J.M."/>
            <person name="Salse J."/>
            <person name="Munos S."/>
            <person name="Vincourt P."/>
            <person name="Rieseberg L.H."/>
            <person name="Langlade N.B."/>
        </authorList>
    </citation>
    <scope>NUCLEOTIDE SEQUENCE [LARGE SCALE GENOMIC DNA]</scope>
    <source>
        <strain evidence="3">cv. SF193</strain>
    </source>
</reference>
<evidence type="ECO:0000313" key="2">
    <source>
        <dbReference type="EMBL" id="OTG17558.1"/>
    </source>
</evidence>
<protein>
    <submittedName>
        <fullName evidence="2">Uncharacterized protein</fullName>
    </submittedName>
</protein>
<dbReference type="InParanoid" id="A0A251U2H2"/>
<organism evidence="2 3">
    <name type="scientific">Helianthus annuus</name>
    <name type="common">Common sunflower</name>
    <dbReference type="NCBI Taxonomy" id="4232"/>
    <lineage>
        <taxon>Eukaryota</taxon>
        <taxon>Viridiplantae</taxon>
        <taxon>Streptophyta</taxon>
        <taxon>Embryophyta</taxon>
        <taxon>Tracheophyta</taxon>
        <taxon>Spermatophyta</taxon>
        <taxon>Magnoliopsida</taxon>
        <taxon>eudicotyledons</taxon>
        <taxon>Gunneridae</taxon>
        <taxon>Pentapetalae</taxon>
        <taxon>asterids</taxon>
        <taxon>campanulids</taxon>
        <taxon>Asterales</taxon>
        <taxon>Asteraceae</taxon>
        <taxon>Asteroideae</taxon>
        <taxon>Heliantheae alliance</taxon>
        <taxon>Heliantheae</taxon>
        <taxon>Helianthus</taxon>
    </lineage>
</organism>
<gene>
    <name evidence="2" type="ORF">HannXRQ_Chr08g0213491</name>
</gene>
<name>A0A251U2H2_HELAN</name>
<accession>A0A251U2H2</accession>
<evidence type="ECO:0000313" key="3">
    <source>
        <dbReference type="Proteomes" id="UP000215914"/>
    </source>
</evidence>
<dbReference type="AlphaFoldDB" id="A0A251U2H2"/>
<dbReference type="Proteomes" id="UP000215914">
    <property type="component" value="Chromosome 8"/>
</dbReference>
<sequence>MRKESGTSSGHAGSDTRGKGMDEFPRMIIKHAWQEPNTCFEASALNITMSRTLLCCKYFC</sequence>
<evidence type="ECO:0000256" key="1">
    <source>
        <dbReference type="SAM" id="MobiDB-lite"/>
    </source>
</evidence>
<dbReference type="EMBL" id="CM007897">
    <property type="protein sequence ID" value="OTG17558.1"/>
    <property type="molecule type" value="Genomic_DNA"/>
</dbReference>
<feature type="compositionally biased region" description="Polar residues" evidence="1">
    <location>
        <begin position="1"/>
        <end position="11"/>
    </location>
</feature>